<dbReference type="GO" id="GO:0045493">
    <property type="term" value="P:xylan catabolic process"/>
    <property type="evidence" value="ECO:0007669"/>
    <property type="project" value="UniProtKB-KW"/>
</dbReference>
<evidence type="ECO:0000259" key="11">
    <source>
        <dbReference type="PROSITE" id="PS51760"/>
    </source>
</evidence>
<evidence type="ECO:0000256" key="9">
    <source>
        <dbReference type="RuleBase" id="RU361174"/>
    </source>
</evidence>
<sequence length="367" mass="40558">MPASLKKYSCLTLLAFLLFAEGCKKSAHPAVAPPVATLKAAAPFPMGSAVTSNGILNNYYYQGVLLTEYNSMTADYEMKFDITEPQQGTFNYAPGDAIVNFAALHHFRMHGHNFIWHQALPAWLLTFQGDAPAWENVFKTHIQTEAAHYKGQVASWDVVNEAIRDDNGQLRNEDATPGDGTGSIWRRHLGPDYIARAFVYAHQSDPNALLFYNDYGQEWGGIKLDSMIALVSGLKKRGIPISGIGMQMHIDINVDTAGITSALKRLAATGLLVHLSELDISVNPGADPNITFTSALQLKQAALYQFIAETYRASVPAAQRYGITTWEFCDADSWIPAFFNRKDWPLPFDAAYKKKPAYFGLLKGLTN</sequence>
<feature type="chain" id="PRO_5032470809" description="Beta-xylanase" evidence="10">
    <location>
        <begin position="21"/>
        <end position="367"/>
    </location>
</feature>
<name>A0A839S9W1_9SPHI</name>
<dbReference type="InterPro" id="IPR017853">
    <property type="entry name" value="GH"/>
</dbReference>
<keyword evidence="3" id="KW-0858">Xylan degradation</keyword>
<comment type="similarity">
    <text evidence="2 9">Belongs to the glycosyl hydrolase 10 (cellulase F) family.</text>
</comment>
<dbReference type="SMART" id="SM00633">
    <property type="entry name" value="Glyco_10"/>
    <property type="match status" value="1"/>
</dbReference>
<dbReference type="InterPro" id="IPR001000">
    <property type="entry name" value="GH10_dom"/>
</dbReference>
<keyword evidence="13" id="KW-1185">Reference proteome</keyword>
<evidence type="ECO:0000313" key="12">
    <source>
        <dbReference type="EMBL" id="MBB3054616.1"/>
    </source>
</evidence>
<dbReference type="SUPFAM" id="SSF51445">
    <property type="entry name" value="(Trans)glycosidases"/>
    <property type="match status" value="1"/>
</dbReference>
<evidence type="ECO:0000256" key="2">
    <source>
        <dbReference type="ARBA" id="ARBA00007495"/>
    </source>
</evidence>
<proteinExistence type="inferred from homology"/>
<dbReference type="EC" id="3.2.1.8" evidence="9"/>
<comment type="catalytic activity">
    <reaction evidence="1 9">
        <text>Endohydrolysis of (1-&gt;4)-beta-D-xylosidic linkages in xylans.</text>
        <dbReference type="EC" id="3.2.1.8"/>
    </reaction>
</comment>
<keyword evidence="8 9" id="KW-0624">Polysaccharide degradation</keyword>
<dbReference type="GO" id="GO:0031176">
    <property type="term" value="F:endo-1,4-beta-xylanase activity"/>
    <property type="evidence" value="ECO:0007669"/>
    <property type="project" value="UniProtKB-EC"/>
</dbReference>
<dbReference type="AlphaFoldDB" id="A0A839S9W1"/>
<evidence type="ECO:0000256" key="10">
    <source>
        <dbReference type="SAM" id="SignalP"/>
    </source>
</evidence>
<protein>
    <recommendedName>
        <fullName evidence="9">Beta-xylanase</fullName>
        <ecNumber evidence="9">3.2.1.8</ecNumber>
    </recommendedName>
</protein>
<evidence type="ECO:0000256" key="4">
    <source>
        <dbReference type="ARBA" id="ARBA00022729"/>
    </source>
</evidence>
<dbReference type="Proteomes" id="UP000539265">
    <property type="component" value="Unassembled WGS sequence"/>
</dbReference>
<dbReference type="EMBL" id="JACHWX010000002">
    <property type="protein sequence ID" value="MBB3054616.1"/>
    <property type="molecule type" value="Genomic_DNA"/>
</dbReference>
<dbReference type="Pfam" id="PF00331">
    <property type="entry name" value="Glyco_hydro_10"/>
    <property type="match status" value="1"/>
</dbReference>
<evidence type="ECO:0000313" key="13">
    <source>
        <dbReference type="Proteomes" id="UP000539265"/>
    </source>
</evidence>
<comment type="caution">
    <text evidence="12">The sequence shown here is derived from an EMBL/GenBank/DDBJ whole genome shotgun (WGS) entry which is preliminary data.</text>
</comment>
<evidence type="ECO:0000256" key="6">
    <source>
        <dbReference type="ARBA" id="ARBA00023277"/>
    </source>
</evidence>
<dbReference type="PRINTS" id="PR00134">
    <property type="entry name" value="GLHYDRLASE10"/>
</dbReference>
<dbReference type="PROSITE" id="PS51760">
    <property type="entry name" value="GH10_2"/>
    <property type="match status" value="1"/>
</dbReference>
<dbReference type="PANTHER" id="PTHR31490:SF88">
    <property type="entry name" value="BETA-XYLANASE"/>
    <property type="match status" value="1"/>
</dbReference>
<accession>A0A839S9W1</accession>
<keyword evidence="4 10" id="KW-0732">Signal</keyword>
<keyword evidence="6 9" id="KW-0119">Carbohydrate metabolism</keyword>
<feature type="signal peptide" evidence="10">
    <location>
        <begin position="1"/>
        <end position="20"/>
    </location>
</feature>
<reference evidence="12" key="1">
    <citation type="submission" date="2020-08" db="EMBL/GenBank/DDBJ databases">
        <title>Genomic Encyclopedia of Type Strains, Phase III (KMG-III): the genomes of soil and plant-associated and newly described type strains.</title>
        <authorList>
            <person name="Whitman W."/>
        </authorList>
    </citation>
    <scope>NUCLEOTIDE SEQUENCE [LARGE SCALE GENOMIC DNA]</scope>
    <source>
        <strain evidence="12">CECT 8628</strain>
    </source>
</reference>
<evidence type="ECO:0000256" key="8">
    <source>
        <dbReference type="ARBA" id="ARBA00023326"/>
    </source>
</evidence>
<dbReference type="OrthoDB" id="1032269at2"/>
<evidence type="ECO:0000256" key="3">
    <source>
        <dbReference type="ARBA" id="ARBA00022651"/>
    </source>
</evidence>
<evidence type="ECO:0000256" key="5">
    <source>
        <dbReference type="ARBA" id="ARBA00022801"/>
    </source>
</evidence>
<keyword evidence="5 9" id="KW-0378">Hydrolase</keyword>
<dbReference type="InterPro" id="IPR044846">
    <property type="entry name" value="GH10"/>
</dbReference>
<feature type="domain" description="GH10" evidence="11">
    <location>
        <begin position="32"/>
        <end position="364"/>
    </location>
</feature>
<keyword evidence="7 9" id="KW-0326">Glycosidase</keyword>
<organism evidence="12 13">
    <name type="scientific">Mucilaginibacter gotjawali</name>
    <dbReference type="NCBI Taxonomy" id="1550579"/>
    <lineage>
        <taxon>Bacteria</taxon>
        <taxon>Pseudomonadati</taxon>
        <taxon>Bacteroidota</taxon>
        <taxon>Sphingobacteriia</taxon>
        <taxon>Sphingobacteriales</taxon>
        <taxon>Sphingobacteriaceae</taxon>
        <taxon>Mucilaginibacter</taxon>
    </lineage>
</organism>
<dbReference type="PANTHER" id="PTHR31490">
    <property type="entry name" value="GLYCOSYL HYDROLASE"/>
    <property type="match status" value="1"/>
</dbReference>
<evidence type="ECO:0000256" key="7">
    <source>
        <dbReference type="ARBA" id="ARBA00023295"/>
    </source>
</evidence>
<evidence type="ECO:0000256" key="1">
    <source>
        <dbReference type="ARBA" id="ARBA00000681"/>
    </source>
</evidence>
<gene>
    <name evidence="12" type="ORF">FHS11_001026</name>
</gene>
<dbReference type="Gene3D" id="3.20.20.80">
    <property type="entry name" value="Glycosidases"/>
    <property type="match status" value="1"/>
</dbReference>
<dbReference type="RefSeq" id="WP_096356644.1">
    <property type="nucleotide sequence ID" value="NZ_AP017313.1"/>
</dbReference>